<dbReference type="EC" id="5.3.1.12" evidence="4"/>
<dbReference type="GeneID" id="90769006"/>
<organism evidence="7 8">
    <name type="scientific">Roseitalea porphyridii</name>
    <dbReference type="NCBI Taxonomy" id="1852022"/>
    <lineage>
        <taxon>Bacteria</taxon>
        <taxon>Pseudomonadati</taxon>
        <taxon>Pseudomonadota</taxon>
        <taxon>Alphaproteobacteria</taxon>
        <taxon>Hyphomicrobiales</taxon>
        <taxon>Ahrensiaceae</taxon>
        <taxon>Roseitalea</taxon>
    </lineage>
</organism>
<dbReference type="EMBL" id="CP036532">
    <property type="protein sequence ID" value="QBK32135.1"/>
    <property type="molecule type" value="Genomic_DNA"/>
</dbReference>
<dbReference type="AlphaFoldDB" id="A0A4P6V4E0"/>
<evidence type="ECO:0000256" key="3">
    <source>
        <dbReference type="ARBA" id="ARBA00008397"/>
    </source>
</evidence>
<dbReference type="KEGG" id="rpod:E0E05_17020"/>
<evidence type="ECO:0000256" key="2">
    <source>
        <dbReference type="ARBA" id="ARBA00004892"/>
    </source>
</evidence>
<dbReference type="InterPro" id="IPR032466">
    <property type="entry name" value="Metal_Hydrolase"/>
</dbReference>
<keyword evidence="6 7" id="KW-0413">Isomerase</keyword>
<dbReference type="InterPro" id="IPR003766">
    <property type="entry name" value="Uronate_isomerase"/>
</dbReference>
<dbReference type="Gene3D" id="3.20.20.140">
    <property type="entry name" value="Metal-dependent hydrolases"/>
    <property type="match status" value="1"/>
</dbReference>
<comment type="pathway">
    <text evidence="2">Carbohydrate metabolism; pentose and glucuronate interconversion.</text>
</comment>
<dbReference type="PANTHER" id="PTHR30068:SF4">
    <property type="entry name" value="URONATE ISOMERASE"/>
    <property type="match status" value="1"/>
</dbReference>
<gene>
    <name evidence="7" type="primary">uxaC</name>
    <name evidence="7" type="ORF">E0E05_17020</name>
</gene>
<evidence type="ECO:0000256" key="1">
    <source>
        <dbReference type="ARBA" id="ARBA00001165"/>
    </source>
</evidence>
<comment type="catalytic activity">
    <reaction evidence="1">
        <text>D-glucuronate = D-fructuronate</text>
        <dbReference type="Rhea" id="RHEA:13049"/>
        <dbReference type="ChEBI" id="CHEBI:58720"/>
        <dbReference type="ChEBI" id="CHEBI:59863"/>
        <dbReference type="EC" id="5.3.1.12"/>
    </reaction>
</comment>
<evidence type="ECO:0000256" key="6">
    <source>
        <dbReference type="ARBA" id="ARBA00023235"/>
    </source>
</evidence>
<dbReference type="Proteomes" id="UP000293719">
    <property type="component" value="Chromosome"/>
</dbReference>
<evidence type="ECO:0000256" key="4">
    <source>
        <dbReference type="ARBA" id="ARBA00012546"/>
    </source>
</evidence>
<name>A0A4P6V4E0_9HYPH</name>
<evidence type="ECO:0000313" key="8">
    <source>
        <dbReference type="Proteomes" id="UP000293719"/>
    </source>
</evidence>
<evidence type="ECO:0000313" key="7">
    <source>
        <dbReference type="EMBL" id="QBK32135.1"/>
    </source>
</evidence>
<dbReference type="Gene3D" id="1.10.2020.10">
    <property type="entry name" value="uronate isomerase, domain 2, chain A"/>
    <property type="match status" value="1"/>
</dbReference>
<proteinExistence type="inferred from homology"/>
<sequence length="485" mass="52583">MSRKTAMLHPDRLLPADPAVRATARALYERVADAPIVSPHGHCEASWFAEDAPFPNAADLLITPDHYVLRMLASQGVSYEALGVPRADGSRADVDPREAFRLFAAHYHLFAGTPSRVWLDHALHVVLGVPERLGPATADAVFDHVAAQLASPAFRPRALYERFGIEVLATTDNATDTLDAHRALKALAFGRIVPTFRPDALTDPLREDFAASMQRLEEQTGENVTDWSGLLKALRARRADFARLGATATDHGVLAPVTADLPGPACQALLDKARAGTITADEAALFQAQMLTEMAAMSVEDGLVMQIHAGSRRNYAPSVFARYGRDKGYDIPATVAWADGLKPLLDRFGFEPNLRMVLYTLDETAYGRELAPLAGAFPTVLLGAPWWFFDSPEGMRRYRSQVIETAGFHNTAGFVDDTRAFLSIPARHDMARRMDAGFLAGLVAEHQIGTDEAFALIGELAGGLARRAYRTGTGQAAPGSDRATA</sequence>
<accession>A0A4P6V4E0</accession>
<keyword evidence="8" id="KW-1185">Reference proteome</keyword>
<protein>
    <recommendedName>
        <fullName evidence="5">Uronate isomerase</fullName>
        <ecNumber evidence="4">5.3.1.12</ecNumber>
    </recommendedName>
</protein>
<dbReference type="PANTHER" id="PTHR30068">
    <property type="entry name" value="URONATE ISOMERASE"/>
    <property type="match status" value="1"/>
</dbReference>
<comment type="similarity">
    <text evidence="3">Belongs to the metallo-dependent hydrolases superfamily. Uronate isomerase family.</text>
</comment>
<dbReference type="SUPFAM" id="SSF51556">
    <property type="entry name" value="Metallo-dependent hydrolases"/>
    <property type="match status" value="1"/>
</dbReference>
<dbReference type="Pfam" id="PF02614">
    <property type="entry name" value="UxaC"/>
    <property type="match status" value="1"/>
</dbReference>
<evidence type="ECO:0000256" key="5">
    <source>
        <dbReference type="ARBA" id="ARBA00020555"/>
    </source>
</evidence>
<reference evidence="7 8" key="1">
    <citation type="journal article" date="2017" name="Int. J. Syst. Evol. Microbiol.">
        <title>Roseitalea porphyridii gen. nov., sp. nov., isolated from a red alga, and reclassification of Hoeflea suaedae Chung et al. 2013 as Pseudohoeflea suaedae gen. nov., comb. nov.</title>
        <authorList>
            <person name="Hyeon J.W."/>
            <person name="Jeong S.E."/>
            <person name="Baek K."/>
            <person name="Jeon C.O."/>
        </authorList>
    </citation>
    <scope>NUCLEOTIDE SEQUENCE [LARGE SCALE GENOMIC DNA]</scope>
    <source>
        <strain evidence="7 8">MA7-20</strain>
    </source>
</reference>
<dbReference type="NCBIfam" id="NF002794">
    <property type="entry name" value="PRK02925.1"/>
    <property type="match status" value="1"/>
</dbReference>
<dbReference type="GO" id="GO:0008880">
    <property type="term" value="F:glucuronate isomerase activity"/>
    <property type="evidence" value="ECO:0007669"/>
    <property type="project" value="UniProtKB-EC"/>
</dbReference>
<dbReference type="GO" id="GO:0019698">
    <property type="term" value="P:D-galacturonate catabolic process"/>
    <property type="evidence" value="ECO:0007669"/>
    <property type="project" value="TreeGrafter"/>
</dbReference>
<dbReference type="OrthoDB" id="9766564at2"/>
<dbReference type="UniPathway" id="UPA00246"/>
<dbReference type="GO" id="GO:0042840">
    <property type="term" value="P:D-glucuronate catabolic process"/>
    <property type="evidence" value="ECO:0007669"/>
    <property type="project" value="TreeGrafter"/>
</dbReference>
<dbReference type="RefSeq" id="WP_131617779.1">
    <property type="nucleotide sequence ID" value="NZ_CP036532.1"/>
</dbReference>